<dbReference type="EMBL" id="JBHTIW010000008">
    <property type="protein sequence ID" value="MFD0920685.1"/>
    <property type="molecule type" value="Genomic_DNA"/>
</dbReference>
<evidence type="ECO:0000259" key="7">
    <source>
        <dbReference type="Pfam" id="PF02770"/>
    </source>
</evidence>
<dbReference type="SUPFAM" id="SSF47203">
    <property type="entry name" value="Acyl-CoA dehydrogenase C-terminal domain-like"/>
    <property type="match status" value="1"/>
</dbReference>
<reference evidence="10" key="1">
    <citation type="journal article" date="2019" name="Int. J. Syst. Evol. Microbiol.">
        <title>The Global Catalogue of Microorganisms (GCM) 10K type strain sequencing project: providing services to taxonomists for standard genome sequencing and annotation.</title>
        <authorList>
            <consortium name="The Broad Institute Genomics Platform"/>
            <consortium name="The Broad Institute Genome Sequencing Center for Infectious Disease"/>
            <person name="Wu L."/>
            <person name="Ma J."/>
        </authorList>
    </citation>
    <scope>NUCLEOTIDE SEQUENCE [LARGE SCALE GENOMIC DNA]</scope>
    <source>
        <strain evidence="10">CCUG 56401</strain>
    </source>
</reference>
<proteinExistence type="inferred from homology"/>
<dbReference type="InterPro" id="IPR037069">
    <property type="entry name" value="AcylCoA_DH/ox_N_sf"/>
</dbReference>
<evidence type="ECO:0000256" key="2">
    <source>
        <dbReference type="ARBA" id="ARBA00009347"/>
    </source>
</evidence>
<dbReference type="GO" id="GO:0016491">
    <property type="term" value="F:oxidoreductase activity"/>
    <property type="evidence" value="ECO:0007669"/>
    <property type="project" value="UniProtKB-KW"/>
</dbReference>
<dbReference type="Pfam" id="PF02770">
    <property type="entry name" value="Acyl-CoA_dh_M"/>
    <property type="match status" value="1"/>
</dbReference>
<organism evidence="9 10">
    <name type="scientific">Saccharopolyspora rosea</name>
    <dbReference type="NCBI Taxonomy" id="524884"/>
    <lineage>
        <taxon>Bacteria</taxon>
        <taxon>Bacillati</taxon>
        <taxon>Actinomycetota</taxon>
        <taxon>Actinomycetes</taxon>
        <taxon>Pseudonocardiales</taxon>
        <taxon>Pseudonocardiaceae</taxon>
        <taxon>Saccharopolyspora</taxon>
    </lineage>
</organism>
<keyword evidence="4 5" id="KW-0274">FAD</keyword>
<dbReference type="InterPro" id="IPR009100">
    <property type="entry name" value="AcylCoA_DH/oxidase_NM_dom_sf"/>
</dbReference>
<dbReference type="RefSeq" id="WP_263253808.1">
    <property type="nucleotide sequence ID" value="NZ_BAABLT010000006.1"/>
</dbReference>
<evidence type="ECO:0000259" key="6">
    <source>
        <dbReference type="Pfam" id="PF00441"/>
    </source>
</evidence>
<evidence type="ECO:0000256" key="4">
    <source>
        <dbReference type="ARBA" id="ARBA00022827"/>
    </source>
</evidence>
<dbReference type="InterPro" id="IPR046373">
    <property type="entry name" value="Acyl-CoA_Oxase/DH_mid-dom_sf"/>
</dbReference>
<comment type="cofactor">
    <cofactor evidence="1 5">
        <name>FAD</name>
        <dbReference type="ChEBI" id="CHEBI:57692"/>
    </cofactor>
</comment>
<keyword evidence="10" id="KW-1185">Reference proteome</keyword>
<dbReference type="PIRSF" id="PIRSF016578">
    <property type="entry name" value="HsaA"/>
    <property type="match status" value="1"/>
</dbReference>
<dbReference type="InterPro" id="IPR036250">
    <property type="entry name" value="AcylCo_DH-like_C"/>
</dbReference>
<dbReference type="Gene3D" id="2.40.110.10">
    <property type="entry name" value="Butyryl-CoA Dehydrogenase, subunit A, domain 2"/>
    <property type="match status" value="1"/>
</dbReference>
<evidence type="ECO:0000256" key="3">
    <source>
        <dbReference type="ARBA" id="ARBA00022630"/>
    </source>
</evidence>
<accession>A0ABW3FTV7</accession>
<dbReference type="InterPro" id="IPR006091">
    <property type="entry name" value="Acyl-CoA_Oxase/DH_mid-dom"/>
</dbReference>
<protein>
    <submittedName>
        <fullName evidence="9">Acyl-CoA dehydrogenase family protein</fullName>
        <ecNumber evidence="9">1.-.-.-</ecNumber>
    </submittedName>
</protein>
<gene>
    <name evidence="9" type="ORF">ACFQ16_13100</name>
</gene>
<dbReference type="InterPro" id="IPR009075">
    <property type="entry name" value="AcylCo_DH/oxidase_C"/>
</dbReference>
<name>A0ABW3FTV7_9PSEU</name>
<keyword evidence="3 5" id="KW-0285">Flavoprotein</keyword>
<dbReference type="EC" id="1.-.-.-" evidence="9"/>
<dbReference type="Gene3D" id="1.10.540.10">
    <property type="entry name" value="Acyl-CoA dehydrogenase/oxidase, N-terminal domain"/>
    <property type="match status" value="1"/>
</dbReference>
<comment type="similarity">
    <text evidence="2 5">Belongs to the acyl-CoA dehydrogenase family.</text>
</comment>
<dbReference type="Pfam" id="PF02771">
    <property type="entry name" value="Acyl-CoA_dh_N"/>
    <property type="match status" value="1"/>
</dbReference>
<dbReference type="Gene3D" id="1.20.140.10">
    <property type="entry name" value="Butyryl-CoA Dehydrogenase, subunit A, domain 3"/>
    <property type="match status" value="1"/>
</dbReference>
<feature type="domain" description="Acyl-CoA oxidase/dehydrogenase middle" evidence="7">
    <location>
        <begin position="118"/>
        <end position="212"/>
    </location>
</feature>
<feature type="domain" description="Acyl-CoA dehydrogenase/oxidase N-terminal" evidence="8">
    <location>
        <begin position="16"/>
        <end position="113"/>
    </location>
</feature>
<evidence type="ECO:0000259" key="8">
    <source>
        <dbReference type="Pfam" id="PF02771"/>
    </source>
</evidence>
<dbReference type="SUPFAM" id="SSF56645">
    <property type="entry name" value="Acyl-CoA dehydrogenase NM domain-like"/>
    <property type="match status" value="1"/>
</dbReference>
<comment type="caution">
    <text evidence="9">The sequence shown here is derived from an EMBL/GenBank/DDBJ whole genome shotgun (WGS) entry which is preliminary data.</text>
</comment>
<dbReference type="Proteomes" id="UP001597018">
    <property type="component" value="Unassembled WGS sequence"/>
</dbReference>
<sequence length="374" mass="39086">MDFGWTDAQSQRYQDALAAVRDGFDAGGGFDADGWRRLGELGVLGACVPPEHGGAGLGAVDTALLYEAVGRGCADTGLVFAAAAHLFACAMPIAEFGGAALRERWLPGLCSGEHVGANAITEPDAGSDVARLATTAVPAPGGYVLDGEKSFVSNAPVADVVVTYARTDPAAGHLGVTGFAVPTDHPGVLVGPPMAKLGLDGCAAATVTFRDCFVPAQDVLGAPGQGMAVFQHSMGWERACLFATYLGLQERLIERCVAHARAREQFGRRIGQFQAVSHRIAEMRLRADGARLLLHRACWAMDRGEPDVLFTALAKLATSEAALATALDAVRIFGGRGYLRDHGVEAALRDAVGATIFSGTSDVQRELVAWELGL</sequence>
<dbReference type="PANTHER" id="PTHR43884">
    <property type="entry name" value="ACYL-COA DEHYDROGENASE"/>
    <property type="match status" value="1"/>
</dbReference>
<evidence type="ECO:0000256" key="5">
    <source>
        <dbReference type="RuleBase" id="RU362125"/>
    </source>
</evidence>
<evidence type="ECO:0000313" key="10">
    <source>
        <dbReference type="Proteomes" id="UP001597018"/>
    </source>
</evidence>
<keyword evidence="5 9" id="KW-0560">Oxidoreductase</keyword>
<dbReference type="PANTHER" id="PTHR43884:SF12">
    <property type="entry name" value="ISOVALERYL-COA DEHYDROGENASE, MITOCHONDRIAL-RELATED"/>
    <property type="match status" value="1"/>
</dbReference>
<feature type="domain" description="Acyl-CoA dehydrogenase/oxidase C-terminal" evidence="6">
    <location>
        <begin position="224"/>
        <end position="369"/>
    </location>
</feature>
<dbReference type="InterPro" id="IPR013786">
    <property type="entry name" value="AcylCoA_DH/ox_N"/>
</dbReference>
<evidence type="ECO:0000313" key="9">
    <source>
        <dbReference type="EMBL" id="MFD0920685.1"/>
    </source>
</evidence>
<dbReference type="Pfam" id="PF00441">
    <property type="entry name" value="Acyl-CoA_dh_1"/>
    <property type="match status" value="1"/>
</dbReference>
<evidence type="ECO:0000256" key="1">
    <source>
        <dbReference type="ARBA" id="ARBA00001974"/>
    </source>
</evidence>